<keyword evidence="1" id="KW-0732">Signal</keyword>
<organism evidence="4 5">
    <name type="scientific">Olleya namhaensis</name>
    <dbReference type="NCBI Taxonomy" id="1144750"/>
    <lineage>
        <taxon>Bacteria</taxon>
        <taxon>Pseudomonadati</taxon>
        <taxon>Bacteroidota</taxon>
        <taxon>Flavobacteriia</taxon>
        <taxon>Flavobacteriales</taxon>
        <taxon>Flavobacteriaceae</taxon>
    </lineage>
</organism>
<evidence type="ECO:0000313" key="4">
    <source>
        <dbReference type="EMBL" id="SFI96016.1"/>
    </source>
</evidence>
<feature type="domain" description="Secretion system C-terminal sorting" evidence="3">
    <location>
        <begin position="784"/>
        <end position="856"/>
    </location>
</feature>
<dbReference type="Pfam" id="PF18962">
    <property type="entry name" value="Por_Secre_tail"/>
    <property type="match status" value="1"/>
</dbReference>
<dbReference type="NCBIfam" id="TIGR04183">
    <property type="entry name" value="Por_Secre_tail"/>
    <property type="match status" value="1"/>
</dbReference>
<evidence type="ECO:0000256" key="1">
    <source>
        <dbReference type="ARBA" id="ARBA00022729"/>
    </source>
</evidence>
<reference evidence="5" key="1">
    <citation type="submission" date="2016-10" db="EMBL/GenBank/DDBJ databases">
        <authorList>
            <person name="Varghese N."/>
            <person name="Submissions S."/>
        </authorList>
    </citation>
    <scope>NUCLEOTIDE SEQUENCE [LARGE SCALE GENOMIC DNA]</scope>
    <source>
        <strain evidence="5">DSM 28881</strain>
    </source>
</reference>
<dbReference type="AlphaFoldDB" id="A0A1I3MH37"/>
<dbReference type="PANTHER" id="PTHR43739:SF5">
    <property type="entry name" value="EXO-ALPHA-SIALIDASE"/>
    <property type="match status" value="1"/>
</dbReference>
<keyword evidence="5" id="KW-1185">Reference proteome</keyword>
<feature type="compositionally biased region" description="Polar residues" evidence="2">
    <location>
        <begin position="114"/>
        <end position="123"/>
    </location>
</feature>
<dbReference type="Proteomes" id="UP000199559">
    <property type="component" value="Unassembled WGS sequence"/>
</dbReference>
<evidence type="ECO:0000256" key="2">
    <source>
        <dbReference type="SAM" id="MobiDB-lite"/>
    </source>
</evidence>
<protein>
    <submittedName>
        <fullName evidence="4">Por secretion system C-terminal sorting domain-containing protein</fullName>
    </submittedName>
</protein>
<name>A0A1I3MH37_9FLAO</name>
<accession>A0A1I3MH37</accession>
<dbReference type="CDD" id="cd15482">
    <property type="entry name" value="Sialidase_non-viral"/>
    <property type="match status" value="1"/>
</dbReference>
<dbReference type="SUPFAM" id="SSF110296">
    <property type="entry name" value="Oligoxyloglucan reducing end-specific cellobiohydrolase"/>
    <property type="match status" value="2"/>
</dbReference>
<dbReference type="Gene3D" id="2.130.10.10">
    <property type="entry name" value="YVTN repeat-like/Quinoprotein amine dehydrogenase"/>
    <property type="match status" value="2"/>
</dbReference>
<dbReference type="GO" id="GO:0010411">
    <property type="term" value="P:xyloglucan metabolic process"/>
    <property type="evidence" value="ECO:0007669"/>
    <property type="project" value="TreeGrafter"/>
</dbReference>
<dbReference type="STRING" id="1144750.SAMN05443431_103150"/>
<evidence type="ECO:0000259" key="3">
    <source>
        <dbReference type="Pfam" id="PF18962"/>
    </source>
</evidence>
<feature type="region of interest" description="Disordered" evidence="2">
    <location>
        <begin position="114"/>
        <end position="136"/>
    </location>
</feature>
<dbReference type="PANTHER" id="PTHR43739">
    <property type="entry name" value="XYLOGLUCANASE (EUROFUNG)"/>
    <property type="match status" value="1"/>
</dbReference>
<sequence length="857" mass="92589">MKKTITFLFLVFTIVSYSQSIDYKKTPYLKGSNYYQIIKQVREDLGAFNKNASKTEIKKHKQFERWAYFWKDRVDLNGNFPNAFSGYYNAGIIDANGKFKDNISLASQTSRASNTGQTWTNIGPQEVPDANGYPNQPQLGRLTNFLRYTHATDPSQNVLFVSAPVGGVWKSTDNGTSWTPKLDHLAGIGVTDIKSSSADINNPGTIYISTGDFDAGHIKSIGVYKSTDFGETYQPTNLTFNLNQQESTSNLIVLDANTVIVGTNKNIKKTTDGGATWTNVYAHNYDDAVLGKFHRNGNNIMCSDSWGGLFFSSNSGSTWSVLVSEGTSSQRHAITSDQSGVFYVQNDNGQVSTYNTTLASPVLTTIGVPAVGYSTQGSYNQCLAVKDGLIISGVVDGINSDDSGNTWYVTLNNSWSDNTSAGSYGHADIHEMGPLDDGYSFWNVNDGGLNFVTYSSIADEKPTVEYKSNGVIVTQLYSVAITPQTSTDNIIMGNQDNDGYSLELVGGTPTWVTAGAGDGTCTAVDYTNPQIRYLGSQNGGLTRADNGFLGDVWGTSLTTPTAGAPFVWTLKMHSTNSSILYGGFADVYKSANKGDTWTNLNSGAGAIEYIETFGNNLIVIGETSVRKSSNDGSTWTTVNQPEAGAKMNSVALNQNNTNILYATVNGYVDGSKVFKSIDGGATWTNISAGLPNIVAKQVVLKQNQGQEILFLGTEIGVYFKTGTEDWAKLGEGLPNVVINDLEINYTQDKLVVGTYGRGLWEVSILNETLGVEEVQLSSKTAPLVYPNPVKTGVLNIKMNTTNTNFKYQMYNVIGGLVKKGSLATGLNTLDVSTIASGIYVVRMTDGTTVSAQKVIIE</sequence>
<evidence type="ECO:0000313" key="5">
    <source>
        <dbReference type="Proteomes" id="UP000199559"/>
    </source>
</evidence>
<dbReference type="RefSeq" id="WP_090838647.1">
    <property type="nucleotide sequence ID" value="NZ_FORM01000003.1"/>
</dbReference>
<dbReference type="InterPro" id="IPR015943">
    <property type="entry name" value="WD40/YVTN_repeat-like_dom_sf"/>
</dbReference>
<dbReference type="EMBL" id="FORM01000003">
    <property type="protein sequence ID" value="SFI96016.1"/>
    <property type="molecule type" value="Genomic_DNA"/>
</dbReference>
<dbReference type="InterPro" id="IPR052025">
    <property type="entry name" value="Xyloglucanase_GH74"/>
</dbReference>
<dbReference type="InterPro" id="IPR026444">
    <property type="entry name" value="Secre_tail"/>
</dbReference>
<gene>
    <name evidence="4" type="ORF">SAMN05443431_103150</name>
</gene>
<proteinExistence type="predicted"/>